<proteinExistence type="predicted"/>
<dbReference type="AlphaFoldDB" id="A0AA42DRM0"/>
<dbReference type="RefSeq" id="WP_053985369.1">
    <property type="nucleotide sequence ID" value="NZ_JAQIFT010000068.1"/>
</dbReference>
<accession>A0AA42DRM0</accession>
<dbReference type="Proteomes" id="UP001169242">
    <property type="component" value="Unassembled WGS sequence"/>
</dbReference>
<evidence type="ECO:0000313" key="2">
    <source>
        <dbReference type="EMBL" id="MDA3733717.1"/>
    </source>
</evidence>
<comment type="caution">
    <text evidence="2">The sequence shown here is derived from an EMBL/GenBank/DDBJ whole genome shotgun (WGS) entry which is preliminary data.</text>
</comment>
<dbReference type="EMBL" id="JAQIFT010000068">
    <property type="protein sequence ID" value="MDA3733717.1"/>
    <property type="molecule type" value="Genomic_DNA"/>
</dbReference>
<evidence type="ECO:0000313" key="3">
    <source>
        <dbReference type="Proteomes" id="UP001169242"/>
    </source>
</evidence>
<keyword evidence="1" id="KW-0472">Membrane</keyword>
<keyword evidence="1" id="KW-1133">Transmembrane helix</keyword>
<protein>
    <submittedName>
        <fullName evidence="2">Uncharacterized protein</fullName>
    </submittedName>
</protein>
<keyword evidence="3" id="KW-1185">Reference proteome</keyword>
<evidence type="ECO:0000256" key="1">
    <source>
        <dbReference type="SAM" id="Phobius"/>
    </source>
</evidence>
<keyword evidence="1" id="KW-0812">Transmembrane</keyword>
<sequence>MKKYMPYWPIFALIIFLTGASIWYRPLSLHQILRISKNEAITDCKLILTQWGKNNVTTKEGKLTSEEAKKLMSVLAESEYVRFYGNEAYTTSEGEYYTIDLAYTLGDEEEIYRISITKHGVLTDYTDGNRKVYTFEEEEEKTKILNQILDIINTKV</sequence>
<feature type="transmembrane region" description="Helical" evidence="1">
    <location>
        <begin position="6"/>
        <end position="24"/>
    </location>
</feature>
<organism evidence="2 3">
    <name type="scientific">Holtiella tumoricola</name>
    <dbReference type="NCBI Taxonomy" id="3018743"/>
    <lineage>
        <taxon>Bacteria</taxon>
        <taxon>Bacillati</taxon>
        <taxon>Bacillota</taxon>
        <taxon>Clostridia</taxon>
        <taxon>Lachnospirales</taxon>
        <taxon>Cellulosilyticaceae</taxon>
        <taxon>Holtiella</taxon>
    </lineage>
</organism>
<name>A0AA42DRM0_9FIRM</name>
<reference evidence="2" key="1">
    <citation type="journal article" date="2023" name="Int. J. Syst. Evol. Microbiol.">
        <title>&lt;i&gt;Holtiella tumoricola&lt;/i&gt; gen. nov. sp. nov., isolated from a human clinical sample.</title>
        <authorList>
            <person name="Allen-Vercoe E."/>
            <person name="Daigneault M.C."/>
            <person name="Vancuren S.J."/>
            <person name="Cochrane K."/>
            <person name="O'Neal L.L."/>
            <person name="Sankaranarayanan K."/>
            <person name="Lawson P.A."/>
        </authorList>
    </citation>
    <scope>NUCLEOTIDE SEQUENCE</scope>
    <source>
        <strain evidence="2">CC70A</strain>
    </source>
</reference>
<gene>
    <name evidence="2" type="ORF">PBV87_19790</name>
</gene>